<evidence type="ECO:0000313" key="1">
    <source>
        <dbReference type="EMBL" id="CTP89675.1"/>
    </source>
</evidence>
<name>A0A0K3A2D2_9XANT</name>
<dbReference type="RefSeq" id="WP_186008176.1">
    <property type="nucleotide sequence ID" value="NZ_CP076251.1"/>
</dbReference>
<dbReference type="Proteomes" id="UP000045978">
    <property type="component" value="Unassembled WGS sequence"/>
</dbReference>
<sequence length="55" mass="5779">MKALFGDPTRDIADLRKVALVLKPGSADYPSEVYVALGIAAFAAPARIHPRGLSA</sequence>
<reference evidence="1" key="1">
    <citation type="submission" date="2015-07" db="EMBL/GenBank/DDBJ databases">
        <authorList>
            <person name="Noorani M."/>
        </authorList>
    </citation>
    <scope>NUCLEOTIDE SEQUENCE [LARGE SCALE GENOMIC DNA]</scope>
    <source>
        <strain evidence="1">LMG730</strain>
    </source>
</reference>
<dbReference type="EMBL" id="CXOJ01000057">
    <property type="protein sequence ID" value="CTP89675.1"/>
    <property type="molecule type" value="Genomic_DNA"/>
</dbReference>
<proteinExistence type="predicted"/>
<protein>
    <submittedName>
        <fullName evidence="1">Uncharacterized protein</fullName>
    </submittedName>
</protein>
<organism evidence="1">
    <name type="scientific">Xanthomonas graminis pv. phlei</name>
    <dbReference type="NCBI Taxonomy" id="487906"/>
    <lineage>
        <taxon>Bacteria</taxon>
        <taxon>Pseudomonadati</taxon>
        <taxon>Pseudomonadota</taxon>
        <taxon>Gammaproteobacteria</taxon>
        <taxon>Lysobacterales</taxon>
        <taxon>Lysobacteraceae</taxon>
        <taxon>Xanthomonas</taxon>
        <taxon>Xanthomonas translucens group</taxon>
        <taxon>Xanthomonas graminis</taxon>
    </lineage>
</organism>
<dbReference type="AlphaFoldDB" id="A0A0K3A2D2"/>
<accession>A0A0K3A2D2</accession>
<gene>
    <name evidence="1" type="ORF">XTPLMG730_2559</name>
</gene>